<accession>A0ACC1B6I3</accession>
<evidence type="ECO:0000313" key="1">
    <source>
        <dbReference type="EMBL" id="KAJ0094518.1"/>
    </source>
</evidence>
<proteinExistence type="predicted"/>
<dbReference type="Proteomes" id="UP001164250">
    <property type="component" value="Chromosome 6"/>
</dbReference>
<name>A0ACC1B6I3_9ROSI</name>
<protein>
    <submittedName>
        <fullName evidence="1">Uncharacterized protein</fullName>
    </submittedName>
</protein>
<gene>
    <name evidence="1" type="ORF">Patl1_16548</name>
</gene>
<reference evidence="2" key="1">
    <citation type="journal article" date="2023" name="G3 (Bethesda)">
        <title>Genome assembly and association tests identify interacting loci associated with vigor, precocity, and sex in interspecific pistachio rootstocks.</title>
        <authorList>
            <person name="Palmer W."/>
            <person name="Jacygrad E."/>
            <person name="Sagayaradj S."/>
            <person name="Cavanaugh K."/>
            <person name="Han R."/>
            <person name="Bertier L."/>
            <person name="Beede B."/>
            <person name="Kafkas S."/>
            <person name="Golino D."/>
            <person name="Preece J."/>
            <person name="Michelmore R."/>
        </authorList>
    </citation>
    <scope>NUCLEOTIDE SEQUENCE [LARGE SCALE GENOMIC DNA]</scope>
</reference>
<evidence type="ECO:0000313" key="2">
    <source>
        <dbReference type="Proteomes" id="UP001164250"/>
    </source>
</evidence>
<keyword evidence="2" id="KW-1185">Reference proteome</keyword>
<comment type="caution">
    <text evidence="1">The sequence shown here is derived from an EMBL/GenBank/DDBJ whole genome shotgun (WGS) entry which is preliminary data.</text>
</comment>
<sequence length="97" mass="10064">MGSVLLTNKASFTLIFSCLLLISILFIPPQTVVARKLADGGNGNSGGNGQSKTRVRRSRSPTAQSAAGQSPPGAGSTVSERCYRGSRNHNRACSSSP</sequence>
<dbReference type="EMBL" id="CM047902">
    <property type="protein sequence ID" value="KAJ0094518.1"/>
    <property type="molecule type" value="Genomic_DNA"/>
</dbReference>
<organism evidence="1 2">
    <name type="scientific">Pistacia atlantica</name>
    <dbReference type="NCBI Taxonomy" id="434234"/>
    <lineage>
        <taxon>Eukaryota</taxon>
        <taxon>Viridiplantae</taxon>
        <taxon>Streptophyta</taxon>
        <taxon>Embryophyta</taxon>
        <taxon>Tracheophyta</taxon>
        <taxon>Spermatophyta</taxon>
        <taxon>Magnoliopsida</taxon>
        <taxon>eudicotyledons</taxon>
        <taxon>Gunneridae</taxon>
        <taxon>Pentapetalae</taxon>
        <taxon>rosids</taxon>
        <taxon>malvids</taxon>
        <taxon>Sapindales</taxon>
        <taxon>Anacardiaceae</taxon>
        <taxon>Pistacia</taxon>
    </lineage>
</organism>